<dbReference type="PANTHER" id="PTHR20982">
    <property type="entry name" value="RIBOSOME RECYCLING FACTOR"/>
    <property type="match status" value="1"/>
</dbReference>
<evidence type="ECO:0000256" key="4">
    <source>
        <dbReference type="ARBA" id="ARBA00022917"/>
    </source>
</evidence>
<evidence type="ECO:0000259" key="8">
    <source>
        <dbReference type="Pfam" id="PF01765"/>
    </source>
</evidence>
<dbReference type="AlphaFoldDB" id="A0A5A8F2W8"/>
<dbReference type="FunFam" id="1.10.132.20:FF:000001">
    <property type="entry name" value="Ribosome-recycling factor"/>
    <property type="match status" value="1"/>
</dbReference>
<keyword evidence="10" id="KW-1185">Reference proteome</keyword>
<dbReference type="GO" id="GO:0043023">
    <property type="term" value="F:ribosomal large subunit binding"/>
    <property type="evidence" value="ECO:0007669"/>
    <property type="project" value="TreeGrafter"/>
</dbReference>
<feature type="domain" description="Ribosome recycling factor" evidence="8">
    <location>
        <begin position="21"/>
        <end position="183"/>
    </location>
</feature>
<sequence>MINEVFNEVKEKMEKTISFYKEELKGVRTGRASAALFENIKVDYYGTPTPIPQVATIQVPDPRLITIQPWEPNMVPVIEKAIMNSGLGLNPSNDGKMIRVPIPALTEERRKDLVKLVNKMAEEARVAIRNERRAGNDKIKKLEKDKEISEDEARKALDKIQELTNEYIKKVDEITAKKEKEIMEL</sequence>
<dbReference type="NCBIfam" id="TIGR00496">
    <property type="entry name" value="frr"/>
    <property type="match status" value="1"/>
</dbReference>
<dbReference type="RefSeq" id="WP_149266720.1">
    <property type="nucleotide sequence ID" value="NZ_VFJB01000006.1"/>
</dbReference>
<evidence type="ECO:0000256" key="2">
    <source>
        <dbReference type="ARBA" id="ARBA00005912"/>
    </source>
</evidence>
<evidence type="ECO:0000256" key="7">
    <source>
        <dbReference type="SAM" id="Coils"/>
    </source>
</evidence>
<keyword evidence="3 6" id="KW-0963">Cytoplasm</keyword>
<dbReference type="PANTHER" id="PTHR20982:SF3">
    <property type="entry name" value="MITOCHONDRIAL RIBOSOME RECYCLING FACTOR PSEUDO 1"/>
    <property type="match status" value="1"/>
</dbReference>
<comment type="caution">
    <text evidence="9">The sequence shown here is derived from an EMBL/GenBank/DDBJ whole genome shotgun (WGS) entry which is preliminary data.</text>
</comment>
<comment type="similarity">
    <text evidence="2 6">Belongs to the RRF family.</text>
</comment>
<keyword evidence="4 6" id="KW-0648">Protein biosynthesis</keyword>
<evidence type="ECO:0000256" key="1">
    <source>
        <dbReference type="ARBA" id="ARBA00004496"/>
    </source>
</evidence>
<dbReference type="GO" id="GO:0005737">
    <property type="term" value="C:cytoplasm"/>
    <property type="evidence" value="ECO:0007669"/>
    <property type="project" value="UniProtKB-SubCell"/>
</dbReference>
<dbReference type="InterPro" id="IPR002661">
    <property type="entry name" value="Ribosome_recyc_fac"/>
</dbReference>
<dbReference type="Pfam" id="PF01765">
    <property type="entry name" value="RRF"/>
    <property type="match status" value="1"/>
</dbReference>
<dbReference type="Proteomes" id="UP000322876">
    <property type="component" value="Unassembled WGS sequence"/>
</dbReference>
<dbReference type="FunFam" id="3.30.1360.40:FF:000001">
    <property type="entry name" value="Ribosome-recycling factor"/>
    <property type="match status" value="1"/>
</dbReference>
<name>A0A5A8F2W8_9BACT</name>
<comment type="subcellular location">
    <subcellularLocation>
        <location evidence="1 6">Cytoplasm</location>
    </subcellularLocation>
</comment>
<proteinExistence type="inferred from homology"/>
<dbReference type="Gene3D" id="1.10.132.20">
    <property type="entry name" value="Ribosome-recycling factor"/>
    <property type="match status" value="1"/>
</dbReference>
<protein>
    <recommendedName>
        <fullName evidence="6">Ribosome-recycling factor</fullName>
        <shortName evidence="6">RRF</shortName>
    </recommendedName>
    <alternativeName>
        <fullName evidence="6">Ribosome-releasing factor</fullName>
    </alternativeName>
</protein>
<evidence type="ECO:0000313" key="9">
    <source>
        <dbReference type="EMBL" id="KAA0257747.1"/>
    </source>
</evidence>
<dbReference type="CDD" id="cd00520">
    <property type="entry name" value="RRF"/>
    <property type="match status" value="1"/>
</dbReference>
<dbReference type="InterPro" id="IPR023584">
    <property type="entry name" value="Ribosome_recyc_fac_dom"/>
</dbReference>
<evidence type="ECO:0000256" key="3">
    <source>
        <dbReference type="ARBA" id="ARBA00022490"/>
    </source>
</evidence>
<dbReference type="SUPFAM" id="SSF55194">
    <property type="entry name" value="Ribosome recycling factor, RRF"/>
    <property type="match status" value="1"/>
</dbReference>
<evidence type="ECO:0000256" key="6">
    <source>
        <dbReference type="HAMAP-Rule" id="MF_00040"/>
    </source>
</evidence>
<reference evidence="9 10" key="1">
    <citation type="submission" date="2019-06" db="EMBL/GenBank/DDBJ databases">
        <title>Genomic insights into carbon and energy metabolism of Deferribacter autotrophicus revealed new metabolic traits in the phylum Deferribacteres.</title>
        <authorList>
            <person name="Slobodkin A.I."/>
            <person name="Slobodkina G.B."/>
            <person name="Allioux M."/>
            <person name="Alain K."/>
            <person name="Jebbar M."/>
            <person name="Shadrin V."/>
            <person name="Kublanov I.V."/>
            <person name="Toshchakov S.V."/>
            <person name="Bonch-Osmolovskaya E.A."/>
        </authorList>
    </citation>
    <scope>NUCLEOTIDE SEQUENCE [LARGE SCALE GENOMIC DNA]</scope>
    <source>
        <strain evidence="9 10">SL50</strain>
    </source>
</reference>
<dbReference type="EMBL" id="VFJB01000006">
    <property type="protein sequence ID" value="KAA0257747.1"/>
    <property type="molecule type" value="Genomic_DNA"/>
</dbReference>
<comment type="function">
    <text evidence="5 6">Responsible for the release of ribosomes from messenger RNA at the termination of protein biosynthesis. May increase the efficiency of translation by recycling ribosomes from one round of translation to another.</text>
</comment>
<dbReference type="OrthoDB" id="9804006at2"/>
<gene>
    <name evidence="6" type="primary">frr</name>
    <name evidence="9" type="ORF">FHQ18_08375</name>
</gene>
<evidence type="ECO:0000313" key="10">
    <source>
        <dbReference type="Proteomes" id="UP000322876"/>
    </source>
</evidence>
<feature type="coiled-coil region" evidence="7">
    <location>
        <begin position="125"/>
        <end position="180"/>
    </location>
</feature>
<dbReference type="InterPro" id="IPR036191">
    <property type="entry name" value="RRF_sf"/>
</dbReference>
<dbReference type="Gene3D" id="3.30.1360.40">
    <property type="match status" value="1"/>
</dbReference>
<organism evidence="9 10">
    <name type="scientific">Deferribacter autotrophicus</name>
    <dbReference type="NCBI Taxonomy" id="500465"/>
    <lineage>
        <taxon>Bacteria</taxon>
        <taxon>Pseudomonadati</taxon>
        <taxon>Deferribacterota</taxon>
        <taxon>Deferribacteres</taxon>
        <taxon>Deferribacterales</taxon>
        <taxon>Deferribacteraceae</taxon>
        <taxon>Deferribacter</taxon>
    </lineage>
</organism>
<dbReference type="HAMAP" id="MF_00040">
    <property type="entry name" value="RRF"/>
    <property type="match status" value="1"/>
</dbReference>
<dbReference type="GO" id="GO:0006415">
    <property type="term" value="P:translational termination"/>
    <property type="evidence" value="ECO:0007669"/>
    <property type="project" value="UniProtKB-UniRule"/>
</dbReference>
<evidence type="ECO:0000256" key="5">
    <source>
        <dbReference type="ARBA" id="ARBA00025050"/>
    </source>
</evidence>
<accession>A0A5A8F2W8</accession>
<keyword evidence="7" id="KW-0175">Coiled coil</keyword>